<reference evidence="1 2" key="1">
    <citation type="submission" date="2018-01" db="EMBL/GenBank/DDBJ databases">
        <title>Genome sequence of Iodobacter sp. strain PCH194 isolated from Indian Trans-Himalaya.</title>
        <authorList>
            <person name="Kumar V."/>
            <person name="Thakur V."/>
            <person name="Kumar S."/>
            <person name="Singh D."/>
        </authorList>
    </citation>
    <scope>NUCLEOTIDE SEQUENCE [LARGE SCALE GENOMIC DNA]</scope>
    <source>
        <strain evidence="1 2">PCH194</strain>
    </source>
</reference>
<protein>
    <submittedName>
        <fullName evidence="1">Uncharacterized protein</fullName>
    </submittedName>
</protein>
<dbReference type="KEGG" id="ifl:C1H71_01610"/>
<dbReference type="Proteomes" id="UP000515917">
    <property type="component" value="Chromosome"/>
</dbReference>
<dbReference type="AlphaFoldDB" id="A0A7G3G6E1"/>
<proteinExistence type="predicted"/>
<gene>
    <name evidence="1" type="ORF">C1H71_01610</name>
</gene>
<evidence type="ECO:0000313" key="1">
    <source>
        <dbReference type="EMBL" id="QBC42385.1"/>
    </source>
</evidence>
<accession>A0A7G3G6E1</accession>
<sequence>MFRLLFISAFLCVTSVFFIKHFLAGNAPDLNEESINAAYIVAIQKVLNGYPQAISVSHGSHRGFKSNNESWRTDWFWPEKPIYYLNVNDFIMINANCCHVTGYMPFDYPSEFIVYFYKKSIDFVEVKKCRRINVVVEFYINYFGVDGLSYSGVGDDELMLSNCGEGWVVEEV</sequence>
<dbReference type="EMBL" id="CP025781">
    <property type="protein sequence ID" value="QBC42385.1"/>
    <property type="molecule type" value="Genomic_DNA"/>
</dbReference>
<dbReference type="RefSeq" id="WP_130105008.1">
    <property type="nucleotide sequence ID" value="NZ_CP025781.1"/>
</dbReference>
<name>A0A7G3G6E1_9NEIS</name>
<keyword evidence="2" id="KW-1185">Reference proteome</keyword>
<evidence type="ECO:0000313" key="2">
    <source>
        <dbReference type="Proteomes" id="UP000515917"/>
    </source>
</evidence>
<organism evidence="1 2">
    <name type="scientific">Iodobacter fluviatilis</name>
    <dbReference type="NCBI Taxonomy" id="537"/>
    <lineage>
        <taxon>Bacteria</taxon>
        <taxon>Pseudomonadati</taxon>
        <taxon>Pseudomonadota</taxon>
        <taxon>Betaproteobacteria</taxon>
        <taxon>Neisseriales</taxon>
        <taxon>Chitinibacteraceae</taxon>
        <taxon>Iodobacter</taxon>
    </lineage>
</organism>